<name>A0A3P7CZU8_SCHSO</name>
<keyword evidence="1" id="KW-0812">Transmembrane</keyword>
<evidence type="ECO:0000313" key="3">
    <source>
        <dbReference type="Proteomes" id="UP000275846"/>
    </source>
</evidence>
<keyword evidence="1" id="KW-0472">Membrane</keyword>
<dbReference type="EMBL" id="UYSU01038174">
    <property type="protein sequence ID" value="VDL99925.1"/>
    <property type="molecule type" value="Genomic_DNA"/>
</dbReference>
<keyword evidence="3" id="KW-1185">Reference proteome</keyword>
<keyword evidence="1" id="KW-1133">Transmembrane helix</keyword>
<evidence type="ECO:0000313" key="2">
    <source>
        <dbReference type="EMBL" id="VDL99925.1"/>
    </source>
</evidence>
<reference evidence="2 3" key="1">
    <citation type="submission" date="2018-11" db="EMBL/GenBank/DDBJ databases">
        <authorList>
            <consortium name="Pathogen Informatics"/>
        </authorList>
    </citation>
    <scope>NUCLEOTIDE SEQUENCE [LARGE SCALE GENOMIC DNA]</scope>
    <source>
        <strain evidence="2 3">NST_G2</strain>
    </source>
</reference>
<protein>
    <submittedName>
        <fullName evidence="2">Uncharacterized protein</fullName>
    </submittedName>
</protein>
<feature type="transmembrane region" description="Helical" evidence="1">
    <location>
        <begin position="7"/>
        <end position="34"/>
    </location>
</feature>
<accession>A0A3P7CZU8</accession>
<gene>
    <name evidence="2" type="ORF">SSLN_LOCUS13540</name>
</gene>
<dbReference type="AlphaFoldDB" id="A0A3P7CZU8"/>
<evidence type="ECO:0000256" key="1">
    <source>
        <dbReference type="SAM" id="Phobius"/>
    </source>
</evidence>
<organism evidence="2 3">
    <name type="scientific">Schistocephalus solidus</name>
    <name type="common">Tapeworm</name>
    <dbReference type="NCBI Taxonomy" id="70667"/>
    <lineage>
        <taxon>Eukaryota</taxon>
        <taxon>Metazoa</taxon>
        <taxon>Spiralia</taxon>
        <taxon>Lophotrochozoa</taxon>
        <taxon>Platyhelminthes</taxon>
        <taxon>Cestoda</taxon>
        <taxon>Eucestoda</taxon>
        <taxon>Diphyllobothriidea</taxon>
        <taxon>Diphyllobothriidae</taxon>
        <taxon>Schistocephalus</taxon>
    </lineage>
</organism>
<sequence>MLVFSRLATLFSLVNFMATYCLDALAAALFHFVWIPARTFFTSVQTATSLWNHLNELNDCPNPS</sequence>
<proteinExistence type="predicted"/>
<dbReference type="Proteomes" id="UP000275846">
    <property type="component" value="Unassembled WGS sequence"/>
</dbReference>